<name>A0A2K1KG81_PHYPA</name>
<dbReference type="STRING" id="3218.A0A2K1KG81"/>
<evidence type="ECO:0000313" key="3">
    <source>
        <dbReference type="EnsemblPlants" id="Pp3c6_18730V3.1"/>
    </source>
</evidence>
<keyword evidence="4" id="KW-1185">Reference proteome</keyword>
<reference evidence="2 4" key="1">
    <citation type="journal article" date="2008" name="Science">
        <title>The Physcomitrella genome reveals evolutionary insights into the conquest of land by plants.</title>
        <authorList>
            <person name="Rensing S."/>
            <person name="Lang D."/>
            <person name="Zimmer A."/>
            <person name="Terry A."/>
            <person name="Salamov A."/>
            <person name="Shapiro H."/>
            <person name="Nishiyama T."/>
            <person name="Perroud P.-F."/>
            <person name="Lindquist E."/>
            <person name="Kamisugi Y."/>
            <person name="Tanahashi T."/>
            <person name="Sakakibara K."/>
            <person name="Fujita T."/>
            <person name="Oishi K."/>
            <person name="Shin-I T."/>
            <person name="Kuroki Y."/>
            <person name="Toyoda A."/>
            <person name="Suzuki Y."/>
            <person name="Hashimoto A."/>
            <person name="Yamaguchi K."/>
            <person name="Sugano A."/>
            <person name="Kohara Y."/>
            <person name="Fujiyama A."/>
            <person name="Anterola A."/>
            <person name="Aoki S."/>
            <person name="Ashton N."/>
            <person name="Barbazuk W.B."/>
            <person name="Barker E."/>
            <person name="Bennetzen J."/>
            <person name="Bezanilla M."/>
            <person name="Blankenship R."/>
            <person name="Cho S.H."/>
            <person name="Dutcher S."/>
            <person name="Estelle M."/>
            <person name="Fawcett J.A."/>
            <person name="Gundlach H."/>
            <person name="Hanada K."/>
            <person name="Heyl A."/>
            <person name="Hicks K.A."/>
            <person name="Hugh J."/>
            <person name="Lohr M."/>
            <person name="Mayer K."/>
            <person name="Melkozernov A."/>
            <person name="Murata T."/>
            <person name="Nelson D."/>
            <person name="Pils B."/>
            <person name="Prigge M."/>
            <person name="Reiss B."/>
            <person name="Renner T."/>
            <person name="Rombauts S."/>
            <person name="Rushton P."/>
            <person name="Sanderfoot A."/>
            <person name="Schween G."/>
            <person name="Shiu S.-H."/>
            <person name="Stueber K."/>
            <person name="Theodoulou F.L."/>
            <person name="Tu H."/>
            <person name="Van de Peer Y."/>
            <person name="Verrier P.J."/>
            <person name="Waters E."/>
            <person name="Wood A."/>
            <person name="Yang L."/>
            <person name="Cove D."/>
            <person name="Cuming A."/>
            <person name="Hasebe M."/>
            <person name="Lucas S."/>
            <person name="Mishler D.B."/>
            <person name="Reski R."/>
            <person name="Grigoriev I."/>
            <person name="Quatrano R.S."/>
            <person name="Boore J.L."/>
        </authorList>
    </citation>
    <scope>NUCLEOTIDE SEQUENCE [LARGE SCALE GENOMIC DNA]</scope>
    <source>
        <strain evidence="3 4">cv. Gransden 2004</strain>
    </source>
</reference>
<evidence type="ECO:0000256" key="1">
    <source>
        <dbReference type="SAM" id="MobiDB-lite"/>
    </source>
</evidence>
<gene>
    <name evidence="2" type="ORF">PHYPA_009156</name>
</gene>
<evidence type="ECO:0000313" key="4">
    <source>
        <dbReference type="Proteomes" id="UP000006727"/>
    </source>
</evidence>
<dbReference type="EMBL" id="ABEU02000006">
    <property type="protein sequence ID" value="PNR52781.1"/>
    <property type="molecule type" value="Genomic_DNA"/>
</dbReference>
<dbReference type="InParanoid" id="A0A2K1KG81"/>
<dbReference type="PANTHER" id="PTHR47383">
    <property type="entry name" value="OS03G0659800 PROTEIN"/>
    <property type="match status" value="1"/>
</dbReference>
<reference evidence="2 4" key="2">
    <citation type="journal article" date="2018" name="Plant J.">
        <title>The Physcomitrella patens chromosome-scale assembly reveals moss genome structure and evolution.</title>
        <authorList>
            <person name="Lang D."/>
            <person name="Ullrich K.K."/>
            <person name="Murat F."/>
            <person name="Fuchs J."/>
            <person name="Jenkins J."/>
            <person name="Haas F.B."/>
            <person name="Piednoel M."/>
            <person name="Gundlach H."/>
            <person name="Van Bel M."/>
            <person name="Meyberg R."/>
            <person name="Vives C."/>
            <person name="Morata J."/>
            <person name="Symeonidi A."/>
            <person name="Hiss M."/>
            <person name="Muchero W."/>
            <person name="Kamisugi Y."/>
            <person name="Saleh O."/>
            <person name="Blanc G."/>
            <person name="Decker E.L."/>
            <person name="van Gessel N."/>
            <person name="Grimwood J."/>
            <person name="Hayes R.D."/>
            <person name="Graham S.W."/>
            <person name="Gunter L.E."/>
            <person name="McDaniel S.F."/>
            <person name="Hoernstein S.N.W."/>
            <person name="Larsson A."/>
            <person name="Li F.W."/>
            <person name="Perroud P.F."/>
            <person name="Phillips J."/>
            <person name="Ranjan P."/>
            <person name="Rokshar D.S."/>
            <person name="Rothfels C.J."/>
            <person name="Schneider L."/>
            <person name="Shu S."/>
            <person name="Stevenson D.W."/>
            <person name="Thummler F."/>
            <person name="Tillich M."/>
            <person name="Villarreal Aguilar J.C."/>
            <person name="Widiez T."/>
            <person name="Wong G.K."/>
            <person name="Wymore A."/>
            <person name="Zhang Y."/>
            <person name="Zimmer A.D."/>
            <person name="Quatrano R.S."/>
            <person name="Mayer K.F.X."/>
            <person name="Goodstein D."/>
            <person name="Casacuberta J.M."/>
            <person name="Vandepoele K."/>
            <person name="Reski R."/>
            <person name="Cuming A.C."/>
            <person name="Tuskan G.A."/>
            <person name="Maumus F."/>
            <person name="Salse J."/>
            <person name="Schmutz J."/>
            <person name="Rensing S.A."/>
        </authorList>
    </citation>
    <scope>NUCLEOTIDE SEQUENCE [LARGE SCALE GENOMIC DNA]</scope>
    <source>
        <strain evidence="3 4">cv. Gransden 2004</strain>
    </source>
</reference>
<dbReference type="EnsemblPlants" id="Pp3c6_18730V3.1">
    <property type="protein sequence ID" value="Pp3c6_18730V3.1"/>
    <property type="gene ID" value="Pp3c6_18730"/>
</dbReference>
<evidence type="ECO:0000313" key="2">
    <source>
        <dbReference type="EMBL" id="PNR52781.1"/>
    </source>
</evidence>
<protein>
    <submittedName>
        <fullName evidence="2 3">Uncharacterized protein</fullName>
    </submittedName>
</protein>
<dbReference type="GO" id="GO:0010168">
    <property type="term" value="C:ER body"/>
    <property type="evidence" value="ECO:0000318"/>
    <property type="project" value="GO_Central"/>
</dbReference>
<proteinExistence type="predicted"/>
<reference evidence="3" key="3">
    <citation type="submission" date="2020-12" db="UniProtKB">
        <authorList>
            <consortium name="EnsemblPlants"/>
        </authorList>
    </citation>
    <scope>IDENTIFICATION</scope>
</reference>
<accession>A0A2K1KG81</accession>
<feature type="region of interest" description="Disordered" evidence="1">
    <location>
        <begin position="230"/>
        <end position="259"/>
    </location>
</feature>
<feature type="compositionally biased region" description="Basic and acidic residues" evidence="1">
    <location>
        <begin position="235"/>
        <end position="246"/>
    </location>
</feature>
<dbReference type="Proteomes" id="UP000006727">
    <property type="component" value="Chromosome 6"/>
</dbReference>
<dbReference type="AlphaFoldDB" id="A0A2K1KG81"/>
<dbReference type="PANTHER" id="PTHR47383:SF8">
    <property type="entry name" value="OS01G0768300 PROTEIN"/>
    <property type="match status" value="1"/>
</dbReference>
<dbReference type="Gramene" id="Pp3c6_18730V3.1">
    <property type="protein sequence ID" value="Pp3c6_18730V3.1"/>
    <property type="gene ID" value="Pp3c6_18730"/>
</dbReference>
<organism evidence="2">
    <name type="scientific">Physcomitrium patens</name>
    <name type="common">Spreading-leaved earth moss</name>
    <name type="synonym">Physcomitrella patens</name>
    <dbReference type="NCBI Taxonomy" id="3218"/>
    <lineage>
        <taxon>Eukaryota</taxon>
        <taxon>Viridiplantae</taxon>
        <taxon>Streptophyta</taxon>
        <taxon>Embryophyta</taxon>
        <taxon>Bryophyta</taxon>
        <taxon>Bryophytina</taxon>
        <taxon>Bryopsida</taxon>
        <taxon>Funariidae</taxon>
        <taxon>Funariales</taxon>
        <taxon>Funariaceae</taxon>
        <taxon>Physcomitrium</taxon>
    </lineage>
</organism>
<sequence>MRKYKRRGHPQVRTRNGSTNIDVVAVMALAIFAGSGDHYEAEVEVLLSELAFASSQARHSCDIPIRSLRVLEPMALASVIFDMFVHFKNYTATNCIEEVVKKEHCKEDMGTLPNSVVAALPKDLDAQLEVAQQITQFAVFGRVRKLEEEALSLRSKISEKDAVIGSLQARVIGAENTFTETTAKLTNAMEAQAKLIEDKDVLSAQVMKLMCQVSKLDEFRKALTKSLESSTECGDPARVEEKKRPCPPESSGEVLKTTPISSGRKNAGAFSCKKIICPECPEASPSSIPVEVAVGPDEGPAESMVILHYHHRNSFNSRIEVFFVSRNPALFV</sequence>
<dbReference type="PaxDb" id="3218-PP1S14_135V6.1"/>
<dbReference type="InterPro" id="IPR058936">
    <property type="entry name" value="At4g15545-like"/>
</dbReference>